<name>A0A6J5VTB7_PRUAR</name>
<gene>
    <name evidence="1" type="ORF">CURHAP_LOCUS360</name>
    <name evidence="2" type="ORF">ORAREDHAP_LOCUS291</name>
</gene>
<evidence type="ECO:0000313" key="3">
    <source>
        <dbReference type="Proteomes" id="UP000507222"/>
    </source>
</evidence>
<reference evidence="4" key="1">
    <citation type="journal article" date="2020" name="Genome Biol.">
        <title>Gamete binning: chromosome-level and haplotype-resolved genome assembly enabled by high-throughput single-cell sequencing of gamete genomes.</title>
        <authorList>
            <person name="Campoy J.A."/>
            <person name="Sun H."/>
            <person name="Goel M."/>
            <person name="Jiao W.-B."/>
            <person name="Folz-Donahue K."/>
            <person name="Wang N."/>
            <person name="Rubio M."/>
            <person name="Liu C."/>
            <person name="Kukat C."/>
            <person name="Ruiz D."/>
            <person name="Huettel B."/>
            <person name="Schneeberger K."/>
        </authorList>
    </citation>
    <scope>NUCLEOTIDE SEQUENCE [LARGE SCALE GENOMIC DNA]</scope>
    <source>
        <strain evidence="4">cv. Rojo Pasion</strain>
    </source>
</reference>
<dbReference type="Proteomes" id="UP000507245">
    <property type="component" value="Unassembled WGS sequence"/>
</dbReference>
<proteinExistence type="predicted"/>
<reference evidence="2 3" key="2">
    <citation type="submission" date="2020-05" db="EMBL/GenBank/DDBJ databases">
        <authorList>
            <person name="Campoy J."/>
            <person name="Schneeberger K."/>
            <person name="Spophaly S."/>
        </authorList>
    </citation>
    <scope>NUCLEOTIDE SEQUENCE [LARGE SCALE GENOMIC DNA]</scope>
    <source>
        <strain evidence="2">PruArmRojPasFocal</strain>
    </source>
</reference>
<sequence>MGILVFGRGRGFDETKKSNARVISFYDHLRPSQRCTSMSLWKHIWKLRLLTEVVATWLMVAWRICSGTLSNMPKETALVGPPGSQP</sequence>
<accession>A0A6J5VTB7</accession>
<dbReference type="EMBL" id="CAEKKB010000001">
    <property type="protein sequence ID" value="CAB4292146.1"/>
    <property type="molecule type" value="Genomic_DNA"/>
</dbReference>
<organism evidence="2 4">
    <name type="scientific">Prunus armeniaca</name>
    <name type="common">Apricot</name>
    <name type="synonym">Armeniaca vulgaris</name>
    <dbReference type="NCBI Taxonomy" id="36596"/>
    <lineage>
        <taxon>Eukaryota</taxon>
        <taxon>Viridiplantae</taxon>
        <taxon>Streptophyta</taxon>
        <taxon>Embryophyta</taxon>
        <taxon>Tracheophyta</taxon>
        <taxon>Spermatophyta</taxon>
        <taxon>Magnoliopsida</taxon>
        <taxon>eudicotyledons</taxon>
        <taxon>Gunneridae</taxon>
        <taxon>Pentapetalae</taxon>
        <taxon>rosids</taxon>
        <taxon>fabids</taxon>
        <taxon>Rosales</taxon>
        <taxon>Rosaceae</taxon>
        <taxon>Amygdaloideae</taxon>
        <taxon>Amygdaleae</taxon>
        <taxon>Prunus</taxon>
    </lineage>
</organism>
<dbReference type="AlphaFoldDB" id="A0A6J5VTB7"/>
<evidence type="ECO:0000313" key="1">
    <source>
        <dbReference type="EMBL" id="CAB4261610.1"/>
    </source>
</evidence>
<dbReference type="EMBL" id="CAEKDK010000001">
    <property type="protein sequence ID" value="CAB4261610.1"/>
    <property type="molecule type" value="Genomic_DNA"/>
</dbReference>
<protein>
    <submittedName>
        <fullName evidence="2">Uncharacterized protein</fullName>
    </submittedName>
</protein>
<evidence type="ECO:0000313" key="4">
    <source>
        <dbReference type="Proteomes" id="UP000507245"/>
    </source>
</evidence>
<dbReference type="Proteomes" id="UP000507222">
    <property type="component" value="Unassembled WGS sequence"/>
</dbReference>
<evidence type="ECO:0000313" key="2">
    <source>
        <dbReference type="EMBL" id="CAB4292146.1"/>
    </source>
</evidence>
<keyword evidence="4" id="KW-1185">Reference proteome</keyword>